<dbReference type="PANTHER" id="PTHR33734">
    <property type="entry name" value="LYSM DOMAIN-CONTAINING GPI-ANCHORED PROTEIN 2"/>
    <property type="match status" value="1"/>
</dbReference>
<evidence type="ECO:0000313" key="4">
    <source>
        <dbReference type="EMBL" id="SFC53213.1"/>
    </source>
</evidence>
<dbReference type="InterPro" id="IPR036779">
    <property type="entry name" value="LysM_dom_sf"/>
</dbReference>
<feature type="signal peptide" evidence="2">
    <location>
        <begin position="1"/>
        <end position="26"/>
    </location>
</feature>
<name>A0A1I1K5C9_9BACT</name>
<keyword evidence="2" id="KW-0732">Signal</keyword>
<evidence type="ECO:0000259" key="3">
    <source>
        <dbReference type="PROSITE" id="PS51782"/>
    </source>
</evidence>
<dbReference type="AlphaFoldDB" id="A0A1I1K5C9"/>
<dbReference type="InterPro" id="IPR018392">
    <property type="entry name" value="LysM"/>
</dbReference>
<dbReference type="CDD" id="cd00118">
    <property type="entry name" value="LysM"/>
    <property type="match status" value="3"/>
</dbReference>
<protein>
    <submittedName>
        <fullName evidence="4">LysM repeat-containing protein</fullName>
    </submittedName>
</protein>
<sequence length="363" mass="39220">MNLTYKKWYWLGLCAVGLLLGVSANASIKDSVGVENKAGKKVILHKVEAKETLYSVARLYKANVVDIQKENPEISKGLAKDQVIRVPTNRAFTAKATTPKPAATKGKTHVVEQGQTLFAVARQYNVSVDDIKKWNNLTSNELAAGQVLSIGSEAKIAAPEKPTKPAATTSTGKTHVVEQGQTLFAVAREYNVTVDDLKKWNNLTSLELSAGQVLNVGDGKPTQVVPDTRSKPATQSVAPKEEKKEDKEVLKVEPAKTSAPAVGSSNTVNVGGYDRIVEKGLAEVIEQGGESKKHLCLHRTAPVGSILQVKNEMNGSMVFVRVIGKLPDIGVNDKLLLRISKKAYERLSASGKRFQVEVSYPAP</sequence>
<dbReference type="Gene3D" id="3.10.350.10">
    <property type="entry name" value="LysM domain"/>
    <property type="match status" value="3"/>
</dbReference>
<dbReference type="SMART" id="SM00257">
    <property type="entry name" value="LysM"/>
    <property type="match status" value="3"/>
</dbReference>
<feature type="region of interest" description="Disordered" evidence="1">
    <location>
        <begin position="217"/>
        <end position="246"/>
    </location>
</feature>
<gene>
    <name evidence="4" type="ORF">SAMN05421780_106156</name>
</gene>
<organism evidence="4 5">
    <name type="scientific">Flexibacter flexilis DSM 6793</name>
    <dbReference type="NCBI Taxonomy" id="927664"/>
    <lineage>
        <taxon>Bacteria</taxon>
        <taxon>Pseudomonadati</taxon>
        <taxon>Bacteroidota</taxon>
        <taxon>Cytophagia</taxon>
        <taxon>Cytophagales</taxon>
        <taxon>Flexibacteraceae</taxon>
        <taxon>Flexibacter</taxon>
    </lineage>
</organism>
<dbReference type="GO" id="GO:0008932">
    <property type="term" value="F:lytic endotransglycosylase activity"/>
    <property type="evidence" value="ECO:0007669"/>
    <property type="project" value="TreeGrafter"/>
</dbReference>
<dbReference type="OrthoDB" id="2149800at2"/>
<dbReference type="Pfam" id="PF01476">
    <property type="entry name" value="LysM"/>
    <property type="match status" value="3"/>
</dbReference>
<accession>A0A1I1K5C9</accession>
<dbReference type="STRING" id="927664.SAMN05421780_106156"/>
<feature type="domain" description="LysM" evidence="3">
    <location>
        <begin position="107"/>
        <end position="150"/>
    </location>
</feature>
<feature type="chain" id="PRO_5011640946" evidence="2">
    <location>
        <begin position="27"/>
        <end position="363"/>
    </location>
</feature>
<keyword evidence="5" id="KW-1185">Reference proteome</keyword>
<dbReference type="Proteomes" id="UP000199514">
    <property type="component" value="Unassembled WGS sequence"/>
</dbReference>
<reference evidence="4 5" key="1">
    <citation type="submission" date="2016-10" db="EMBL/GenBank/DDBJ databases">
        <authorList>
            <person name="de Groot N.N."/>
        </authorList>
    </citation>
    <scope>NUCLEOTIDE SEQUENCE [LARGE SCALE GENOMIC DNA]</scope>
    <source>
        <strain evidence="4 5">DSM 6793</strain>
    </source>
</reference>
<dbReference type="PANTHER" id="PTHR33734:SF22">
    <property type="entry name" value="MEMBRANE-BOUND LYTIC MUREIN TRANSGLYCOSYLASE D"/>
    <property type="match status" value="1"/>
</dbReference>
<evidence type="ECO:0000256" key="1">
    <source>
        <dbReference type="SAM" id="MobiDB-lite"/>
    </source>
</evidence>
<proteinExistence type="predicted"/>
<dbReference type="SUPFAM" id="SSF54106">
    <property type="entry name" value="LysM domain"/>
    <property type="match status" value="3"/>
</dbReference>
<evidence type="ECO:0000256" key="2">
    <source>
        <dbReference type="SAM" id="SignalP"/>
    </source>
</evidence>
<dbReference type="PROSITE" id="PS51782">
    <property type="entry name" value="LYSM"/>
    <property type="match status" value="2"/>
</dbReference>
<evidence type="ECO:0000313" key="5">
    <source>
        <dbReference type="Proteomes" id="UP000199514"/>
    </source>
</evidence>
<feature type="domain" description="LysM" evidence="3">
    <location>
        <begin position="173"/>
        <end position="216"/>
    </location>
</feature>
<dbReference type="RefSeq" id="WP_091512569.1">
    <property type="nucleotide sequence ID" value="NZ_FOLE01000006.1"/>
</dbReference>
<dbReference type="EMBL" id="FOLE01000006">
    <property type="protein sequence ID" value="SFC53213.1"/>
    <property type="molecule type" value="Genomic_DNA"/>
</dbReference>